<reference evidence="7 8" key="1">
    <citation type="submission" date="2020-01" db="EMBL/GenBank/DDBJ databases">
        <title>Insect and environment-associated Actinomycetes.</title>
        <authorList>
            <person name="Currrie C."/>
            <person name="Chevrette M."/>
            <person name="Carlson C."/>
            <person name="Stubbendieck R."/>
            <person name="Wendt-Pienkowski E."/>
        </authorList>
    </citation>
    <scope>NUCLEOTIDE SEQUENCE [LARGE SCALE GENOMIC DNA]</scope>
    <source>
        <strain evidence="7 8">SID10258</strain>
    </source>
</reference>
<feature type="domain" description="HTH lysR-type" evidence="6">
    <location>
        <begin position="6"/>
        <end position="63"/>
    </location>
</feature>
<keyword evidence="4" id="KW-0804">Transcription</keyword>
<dbReference type="InterPro" id="IPR000847">
    <property type="entry name" value="LysR_HTH_N"/>
</dbReference>
<dbReference type="PRINTS" id="PR00039">
    <property type="entry name" value="HTHLYSR"/>
</dbReference>
<dbReference type="Pfam" id="PF03466">
    <property type="entry name" value="LysR_substrate"/>
    <property type="match status" value="1"/>
</dbReference>
<dbReference type="InterPro" id="IPR050389">
    <property type="entry name" value="LysR-type_TF"/>
</dbReference>
<sequence length="319" mass="34276">MNLASLDLNLLVALDALLKERNVTRAGHRIGLSQPAASAALARLRRHFGDDLLVRTGNAYELTPLGTALQTPTETACALLERLFTSRAGFDPATERREFTIIASDYAVAAFGAALSRALHAEAPGTSLTFQQVGPEIAEDTGALLSAVDGLLMPHGVISGFPTVELYRDEWVCVIADDHPDVGAAITLDDLARLPWVVYQRPYDAPAARQLSMLGLEPHVEVSVQSFQLLPTLVAGTRRVALIQRRLAELMAPVARVRVLPCPFEAVPVQEALWWHPVHTQDAAHIWLRETAARVATGLAGHGSGPAPDAGPDPIERAA</sequence>
<dbReference type="InterPro" id="IPR005119">
    <property type="entry name" value="LysR_subst-bd"/>
</dbReference>
<dbReference type="Gene3D" id="3.40.190.10">
    <property type="entry name" value="Periplasmic binding protein-like II"/>
    <property type="match status" value="2"/>
</dbReference>
<dbReference type="AlphaFoldDB" id="A0A6L9QH08"/>
<keyword evidence="2" id="KW-0805">Transcription regulation</keyword>
<dbReference type="CDD" id="cd08417">
    <property type="entry name" value="PBP2_Nitroaromatics_like"/>
    <property type="match status" value="1"/>
</dbReference>
<dbReference type="PANTHER" id="PTHR30118:SF15">
    <property type="entry name" value="TRANSCRIPTIONAL REGULATORY PROTEIN"/>
    <property type="match status" value="1"/>
</dbReference>
<dbReference type="InterPro" id="IPR037402">
    <property type="entry name" value="YidZ_PBP2"/>
</dbReference>
<dbReference type="SUPFAM" id="SSF46785">
    <property type="entry name" value="Winged helix' DNA-binding domain"/>
    <property type="match status" value="1"/>
</dbReference>
<dbReference type="PANTHER" id="PTHR30118">
    <property type="entry name" value="HTH-TYPE TRANSCRIPTIONAL REGULATOR LEUO-RELATED"/>
    <property type="match status" value="1"/>
</dbReference>
<organism evidence="7 8">
    <name type="scientific">Actinomadura bangladeshensis</name>
    <dbReference type="NCBI Taxonomy" id="453573"/>
    <lineage>
        <taxon>Bacteria</taxon>
        <taxon>Bacillati</taxon>
        <taxon>Actinomycetota</taxon>
        <taxon>Actinomycetes</taxon>
        <taxon>Streptosporangiales</taxon>
        <taxon>Thermomonosporaceae</taxon>
        <taxon>Actinomadura</taxon>
    </lineage>
</organism>
<dbReference type="Pfam" id="PF00126">
    <property type="entry name" value="HTH_1"/>
    <property type="match status" value="1"/>
</dbReference>
<evidence type="ECO:0000256" key="4">
    <source>
        <dbReference type="ARBA" id="ARBA00023163"/>
    </source>
</evidence>
<protein>
    <submittedName>
        <fullName evidence="7">LysR family transcriptional regulator</fullName>
    </submittedName>
</protein>
<name>A0A6L9QH08_9ACTN</name>
<dbReference type="PROSITE" id="PS50931">
    <property type="entry name" value="HTH_LYSR"/>
    <property type="match status" value="1"/>
</dbReference>
<accession>A0A6L9QH08</accession>
<comment type="similarity">
    <text evidence="1">Belongs to the LysR transcriptional regulatory family.</text>
</comment>
<dbReference type="InterPro" id="IPR036390">
    <property type="entry name" value="WH_DNA-bd_sf"/>
</dbReference>
<dbReference type="SUPFAM" id="SSF53850">
    <property type="entry name" value="Periplasmic binding protein-like II"/>
    <property type="match status" value="1"/>
</dbReference>
<keyword evidence="3" id="KW-0238">DNA-binding</keyword>
<dbReference type="GO" id="GO:0003677">
    <property type="term" value="F:DNA binding"/>
    <property type="evidence" value="ECO:0007669"/>
    <property type="project" value="UniProtKB-KW"/>
</dbReference>
<dbReference type="InterPro" id="IPR036388">
    <property type="entry name" value="WH-like_DNA-bd_sf"/>
</dbReference>
<feature type="region of interest" description="Disordered" evidence="5">
    <location>
        <begin position="298"/>
        <end position="319"/>
    </location>
</feature>
<dbReference type="GO" id="GO:0003700">
    <property type="term" value="F:DNA-binding transcription factor activity"/>
    <property type="evidence" value="ECO:0007669"/>
    <property type="project" value="InterPro"/>
</dbReference>
<evidence type="ECO:0000256" key="2">
    <source>
        <dbReference type="ARBA" id="ARBA00023015"/>
    </source>
</evidence>
<dbReference type="Proteomes" id="UP000475532">
    <property type="component" value="Unassembled WGS sequence"/>
</dbReference>
<evidence type="ECO:0000313" key="8">
    <source>
        <dbReference type="Proteomes" id="UP000475532"/>
    </source>
</evidence>
<dbReference type="Gene3D" id="1.10.10.10">
    <property type="entry name" value="Winged helix-like DNA-binding domain superfamily/Winged helix DNA-binding domain"/>
    <property type="match status" value="1"/>
</dbReference>
<comment type="caution">
    <text evidence="7">The sequence shown here is derived from an EMBL/GenBank/DDBJ whole genome shotgun (WGS) entry which is preliminary data.</text>
</comment>
<evidence type="ECO:0000313" key="7">
    <source>
        <dbReference type="EMBL" id="NEA23394.1"/>
    </source>
</evidence>
<evidence type="ECO:0000259" key="6">
    <source>
        <dbReference type="PROSITE" id="PS50931"/>
    </source>
</evidence>
<evidence type="ECO:0000256" key="3">
    <source>
        <dbReference type="ARBA" id="ARBA00023125"/>
    </source>
</evidence>
<proteinExistence type="inferred from homology"/>
<dbReference type="RefSeq" id="WP_163055771.1">
    <property type="nucleotide sequence ID" value="NZ_JAAGLI010000317.1"/>
</dbReference>
<evidence type="ECO:0000256" key="5">
    <source>
        <dbReference type="SAM" id="MobiDB-lite"/>
    </source>
</evidence>
<evidence type="ECO:0000256" key="1">
    <source>
        <dbReference type="ARBA" id="ARBA00009437"/>
    </source>
</evidence>
<dbReference type="EMBL" id="JAAGLI010000317">
    <property type="protein sequence ID" value="NEA23394.1"/>
    <property type="molecule type" value="Genomic_DNA"/>
</dbReference>
<gene>
    <name evidence="7" type="ORF">G3I70_12950</name>
</gene>